<feature type="region of interest" description="Disordered" evidence="1">
    <location>
        <begin position="110"/>
        <end position="136"/>
    </location>
</feature>
<evidence type="ECO:0000256" key="1">
    <source>
        <dbReference type="SAM" id="MobiDB-lite"/>
    </source>
</evidence>
<reference evidence="3 4" key="1">
    <citation type="submission" date="2024-09" db="EMBL/GenBank/DDBJ databases">
        <authorList>
            <person name="Sun Q."/>
            <person name="Mori K."/>
        </authorList>
    </citation>
    <scope>NUCLEOTIDE SEQUENCE [LARGE SCALE GENOMIC DNA]</scope>
    <source>
        <strain evidence="3 4">JCM 3143</strain>
    </source>
</reference>
<protein>
    <submittedName>
        <fullName evidence="3">Transposase domain-containing protein</fullName>
    </submittedName>
</protein>
<dbReference type="RefSeq" id="WP_344988047.1">
    <property type="nucleotide sequence ID" value="NZ_BAAAXV010000002.1"/>
</dbReference>
<evidence type="ECO:0000259" key="2">
    <source>
        <dbReference type="Pfam" id="PF13006"/>
    </source>
</evidence>
<sequence>MIFYDHPSKNWISVVPTVSRFALASAIDIAASSATAAGVFAAGHVGELTRIVPFEMVDAVLAEAGGRERRVRALPSRVVVYLLLAAGRFAGMEYRQVWARLVAGLDDPPGVPSSHHAVRRSNRRSHPPRWMRSSAG</sequence>
<dbReference type="Proteomes" id="UP001589532">
    <property type="component" value="Unassembled WGS sequence"/>
</dbReference>
<evidence type="ECO:0000313" key="3">
    <source>
        <dbReference type="EMBL" id="MFB9630294.1"/>
    </source>
</evidence>
<gene>
    <name evidence="3" type="ORF">ACFFSA_45085</name>
</gene>
<comment type="caution">
    <text evidence="3">The sequence shown here is derived from an EMBL/GenBank/DDBJ whole genome shotgun (WGS) entry which is preliminary data.</text>
</comment>
<dbReference type="Pfam" id="PF13006">
    <property type="entry name" value="Nterm_IS4"/>
    <property type="match status" value="1"/>
</dbReference>
<feature type="compositionally biased region" description="Basic residues" evidence="1">
    <location>
        <begin position="116"/>
        <end position="129"/>
    </location>
</feature>
<organism evidence="3 4">
    <name type="scientific">Nonomuraea helvata</name>
    <dbReference type="NCBI Taxonomy" id="37484"/>
    <lineage>
        <taxon>Bacteria</taxon>
        <taxon>Bacillati</taxon>
        <taxon>Actinomycetota</taxon>
        <taxon>Actinomycetes</taxon>
        <taxon>Streptosporangiales</taxon>
        <taxon>Streptosporangiaceae</taxon>
        <taxon>Nonomuraea</taxon>
    </lineage>
</organism>
<proteinExistence type="predicted"/>
<feature type="domain" description="Transposase IS4 N-terminal" evidence="2">
    <location>
        <begin position="43"/>
        <end position="121"/>
    </location>
</feature>
<accession>A0ABV5SH21</accession>
<evidence type="ECO:0000313" key="4">
    <source>
        <dbReference type="Proteomes" id="UP001589532"/>
    </source>
</evidence>
<name>A0ABV5SH21_9ACTN</name>
<keyword evidence="4" id="KW-1185">Reference proteome</keyword>
<dbReference type="InterPro" id="IPR024473">
    <property type="entry name" value="Transposases_IS4_N"/>
</dbReference>
<dbReference type="EMBL" id="JBHMBW010000094">
    <property type="protein sequence ID" value="MFB9630294.1"/>
    <property type="molecule type" value="Genomic_DNA"/>
</dbReference>